<evidence type="ECO:0000313" key="3">
    <source>
        <dbReference type="Proteomes" id="UP000078200"/>
    </source>
</evidence>
<feature type="region of interest" description="Disordered" evidence="1">
    <location>
        <begin position="79"/>
        <end position="101"/>
    </location>
</feature>
<accession>A0A1A9V0P8</accession>
<dbReference type="VEuPathDB" id="VectorBase:GAUT021992"/>
<dbReference type="EnsemblMetazoa" id="GAUT021992-RA">
    <property type="protein sequence ID" value="GAUT021992-PA"/>
    <property type="gene ID" value="GAUT021992"/>
</dbReference>
<proteinExistence type="predicted"/>
<feature type="compositionally biased region" description="Low complexity" evidence="1">
    <location>
        <begin position="80"/>
        <end position="89"/>
    </location>
</feature>
<feature type="region of interest" description="Disordered" evidence="1">
    <location>
        <begin position="178"/>
        <end position="263"/>
    </location>
</feature>
<evidence type="ECO:0000313" key="2">
    <source>
        <dbReference type="EnsemblMetazoa" id="GAUT021992-PA"/>
    </source>
</evidence>
<sequence length="399" mass="43336">MPTYNNVNIVTSLQQYNNDNDNITTTTVNSTTTTPSALLNQPLLQANVAKHALPSLVASPALSYKITVLIEKATNKVSEQQQQMQSQQQTAPQHKGLSSSKKHIHKVMKYCTLKEISTANYARIGIAPSTTSNSSLTTTKSSAARTAYPNNHNHAVPRIMLNSHNDGITTTTTNSTKTTITATTNNGQANRNEHNKISSTVYGQQRYRKSRSPTSKGLSTNSTPIVADVDTTRTSLANGAASQRRKTRGTRALKGTTTPANDPTLRCRKAEDNRAAVGHSTNWRRVPCPMALHYRKTIAPCSAQVTGSAPLQHNSTLLCSDNTLCAITKQQHPALPKQQALRPYFGAQLQKQAATQHSSGISKDPVTNNNTSHTEADTERPHRRGAPAVTSSPRRTEDL</sequence>
<name>A0A1A9V0P8_GLOAU</name>
<feature type="region of interest" description="Disordered" evidence="1">
    <location>
        <begin position="348"/>
        <end position="399"/>
    </location>
</feature>
<reference evidence="2" key="1">
    <citation type="submission" date="2020-05" db="UniProtKB">
        <authorList>
            <consortium name="EnsemblMetazoa"/>
        </authorList>
    </citation>
    <scope>IDENTIFICATION</scope>
    <source>
        <strain evidence="2">TTRI</strain>
    </source>
</reference>
<organism evidence="2 3">
    <name type="scientific">Glossina austeni</name>
    <name type="common">Savannah tsetse fly</name>
    <dbReference type="NCBI Taxonomy" id="7395"/>
    <lineage>
        <taxon>Eukaryota</taxon>
        <taxon>Metazoa</taxon>
        <taxon>Ecdysozoa</taxon>
        <taxon>Arthropoda</taxon>
        <taxon>Hexapoda</taxon>
        <taxon>Insecta</taxon>
        <taxon>Pterygota</taxon>
        <taxon>Neoptera</taxon>
        <taxon>Endopterygota</taxon>
        <taxon>Diptera</taxon>
        <taxon>Brachycera</taxon>
        <taxon>Muscomorpha</taxon>
        <taxon>Hippoboscoidea</taxon>
        <taxon>Glossinidae</taxon>
        <taxon>Glossina</taxon>
    </lineage>
</organism>
<feature type="compositionally biased region" description="Polar residues" evidence="1">
    <location>
        <begin position="90"/>
        <end position="99"/>
    </location>
</feature>
<protein>
    <submittedName>
        <fullName evidence="2">Uncharacterized protein</fullName>
    </submittedName>
</protein>
<feature type="compositionally biased region" description="Polar residues" evidence="1">
    <location>
        <begin position="212"/>
        <end position="224"/>
    </location>
</feature>
<dbReference type="Proteomes" id="UP000078200">
    <property type="component" value="Unassembled WGS sequence"/>
</dbReference>
<dbReference type="AlphaFoldDB" id="A0A1A9V0P8"/>
<evidence type="ECO:0000256" key="1">
    <source>
        <dbReference type="SAM" id="MobiDB-lite"/>
    </source>
</evidence>
<feature type="compositionally biased region" description="Polar residues" evidence="1">
    <location>
        <begin position="349"/>
        <end position="373"/>
    </location>
</feature>
<feature type="compositionally biased region" description="Polar residues" evidence="1">
    <location>
        <begin position="232"/>
        <end position="241"/>
    </location>
</feature>
<keyword evidence="3" id="KW-1185">Reference proteome</keyword>